<dbReference type="InterPro" id="IPR000008">
    <property type="entry name" value="C2_dom"/>
</dbReference>
<dbReference type="Gene3D" id="2.60.40.150">
    <property type="entry name" value="C2 domain"/>
    <property type="match status" value="1"/>
</dbReference>
<feature type="compositionally biased region" description="Low complexity" evidence="1">
    <location>
        <begin position="343"/>
        <end position="356"/>
    </location>
</feature>
<evidence type="ECO:0000256" key="1">
    <source>
        <dbReference type="SAM" id="MobiDB-lite"/>
    </source>
</evidence>
<dbReference type="Pfam" id="PF00168">
    <property type="entry name" value="C2"/>
    <property type="match status" value="1"/>
</dbReference>
<sequence>MQGMMALNFKIIELITEEKRSSVNHLYVNVRKSEGPNVKLTKLKMLTNKKNNNLRNDKTVTFDLATQNNMFLYLEIKRHRVIVSDDLIGKLTLPLEWFPTNHVVREWFPFKQASKKNKSVMILLDIHVDARKVPPFMAPFATLRVLPCWKRPTQTENVDFPVHPPMVYVLSSAEQRTINIQQLREMASTQQTNQSQITISSAQPLPQGYTPVIATQNQLNPNQSNTQQLQRSQTLRQQTSASPQQQQQRPQSQMPTHRQTTNERPPPLPSYPHHSSDDELEKNEEELRRSQNPQNQQNLYPYFSPSGQPYQDAYSPPSAQNDQNSDNNINQYNAPEYQPPQLNTSNNNPTYTPYIY</sequence>
<dbReference type="EMBL" id="JAPFFF010000007">
    <property type="protein sequence ID" value="KAK8886734.1"/>
    <property type="molecule type" value="Genomic_DNA"/>
</dbReference>
<dbReference type="Proteomes" id="UP001470230">
    <property type="component" value="Unassembled WGS sequence"/>
</dbReference>
<evidence type="ECO:0000313" key="3">
    <source>
        <dbReference type="EMBL" id="KAK8886734.1"/>
    </source>
</evidence>
<dbReference type="InterPro" id="IPR035892">
    <property type="entry name" value="C2_domain_sf"/>
</dbReference>
<organism evidence="3 4">
    <name type="scientific">Tritrichomonas musculus</name>
    <dbReference type="NCBI Taxonomy" id="1915356"/>
    <lineage>
        <taxon>Eukaryota</taxon>
        <taxon>Metamonada</taxon>
        <taxon>Parabasalia</taxon>
        <taxon>Tritrichomonadida</taxon>
        <taxon>Tritrichomonadidae</taxon>
        <taxon>Tritrichomonas</taxon>
    </lineage>
</organism>
<comment type="caution">
    <text evidence="3">The sequence shown here is derived from an EMBL/GenBank/DDBJ whole genome shotgun (WGS) entry which is preliminary data.</text>
</comment>
<proteinExistence type="predicted"/>
<dbReference type="SUPFAM" id="SSF49562">
    <property type="entry name" value="C2 domain (Calcium/lipid-binding domain, CaLB)"/>
    <property type="match status" value="1"/>
</dbReference>
<accession>A0ABR2K6P4</accession>
<reference evidence="3 4" key="1">
    <citation type="submission" date="2024-04" db="EMBL/GenBank/DDBJ databases">
        <title>Tritrichomonas musculus Genome.</title>
        <authorList>
            <person name="Alves-Ferreira E."/>
            <person name="Grigg M."/>
            <person name="Lorenzi H."/>
            <person name="Galac M."/>
        </authorList>
    </citation>
    <scope>NUCLEOTIDE SEQUENCE [LARGE SCALE GENOMIC DNA]</scope>
    <source>
        <strain evidence="3 4">EAF2021</strain>
    </source>
</reference>
<feature type="domain" description="C2" evidence="2">
    <location>
        <begin position="1"/>
        <end position="108"/>
    </location>
</feature>
<feature type="compositionally biased region" description="Low complexity" evidence="1">
    <location>
        <begin position="318"/>
        <end position="334"/>
    </location>
</feature>
<feature type="region of interest" description="Disordered" evidence="1">
    <location>
        <begin position="222"/>
        <end position="356"/>
    </location>
</feature>
<name>A0ABR2K6P4_9EUKA</name>
<dbReference type="CDD" id="cd00030">
    <property type="entry name" value="C2"/>
    <property type="match status" value="1"/>
</dbReference>
<gene>
    <name evidence="3" type="ORF">M9Y10_042202</name>
</gene>
<evidence type="ECO:0000259" key="2">
    <source>
        <dbReference type="PROSITE" id="PS50004"/>
    </source>
</evidence>
<keyword evidence="4" id="KW-1185">Reference proteome</keyword>
<feature type="compositionally biased region" description="Low complexity" evidence="1">
    <location>
        <begin position="222"/>
        <end position="255"/>
    </location>
</feature>
<dbReference type="PROSITE" id="PS50004">
    <property type="entry name" value="C2"/>
    <property type="match status" value="1"/>
</dbReference>
<protein>
    <recommendedName>
        <fullName evidence="2">C2 domain-containing protein</fullName>
    </recommendedName>
</protein>
<evidence type="ECO:0000313" key="4">
    <source>
        <dbReference type="Proteomes" id="UP001470230"/>
    </source>
</evidence>